<proteinExistence type="predicted"/>
<dbReference type="BioCyc" id="MTUB1310114:G13A2-642-MONOMER"/>
<dbReference type="KEGG" id="mtuc:J113_04385"/>
<gene>
    <name evidence="1" type="ORF">J113_04385</name>
</gene>
<dbReference type="HOGENOM" id="CLU_952550_0_0_11"/>
<evidence type="ECO:0000313" key="2">
    <source>
        <dbReference type="Proteomes" id="UP000013548"/>
    </source>
</evidence>
<name>R4M5L5_MYCTX</name>
<dbReference type="EMBL" id="CP005386">
    <property type="protein sequence ID" value="AGL26095.1"/>
    <property type="molecule type" value="Genomic_DNA"/>
</dbReference>
<organism evidence="1 2">
    <name type="scientific">Mycobacterium tuberculosis CAS/NITR204</name>
    <dbReference type="NCBI Taxonomy" id="1310114"/>
    <lineage>
        <taxon>Bacteria</taxon>
        <taxon>Bacillati</taxon>
        <taxon>Actinomycetota</taxon>
        <taxon>Actinomycetes</taxon>
        <taxon>Mycobacteriales</taxon>
        <taxon>Mycobacteriaceae</taxon>
        <taxon>Mycobacterium</taxon>
        <taxon>Mycobacterium tuberculosis complex</taxon>
    </lineage>
</organism>
<protein>
    <submittedName>
        <fullName evidence="1">Uncharacterized protein</fullName>
    </submittedName>
</protein>
<dbReference type="AlphaFoldDB" id="R4M5L5"/>
<reference evidence="1 2" key="1">
    <citation type="journal article" date="2013" name="Genome Announc.">
        <title>Whole-Genome Sequences of Four Clinical Isolates of Mycobacterium tuberculosis from Tamil Nadu, South India.</title>
        <authorList>
            <person name="Narayanan S."/>
            <person name="Deshpande U."/>
        </authorList>
    </citation>
    <scope>NUCLEOTIDE SEQUENCE [LARGE SCALE GENOMIC DNA]</scope>
    <source>
        <strain evidence="1 2">CAS/NITR204</strain>
    </source>
</reference>
<sequence length="292" mass="31323">MTPDVDPITTLCEHEEYGRLADGSAARIVLARYAEELLERRGIPDEAIDPGGALLLEPGTLATLGAAAGDLVGVRLTAAGLVLERIGTAGADTSVGARLAELVDPDEPAFFPAAVWTACVDDPAAFTEPVAPLREILDQHGLTHEDDWLAPGGFNFDAWRFENRCELLAFRHDLDPNDAVALYTLIKLHETMSLLLEATDPDELPRDVLATAAETATETGSDSLVDLLGDIGAALADPLRPSCWWQRRWAPTPAGRPRWACSPSASQGRARRGWRCAGCGVRGRIGDVTRPT</sequence>
<accession>R4M5L5</accession>
<evidence type="ECO:0000313" key="1">
    <source>
        <dbReference type="EMBL" id="AGL26095.1"/>
    </source>
</evidence>
<dbReference type="PATRIC" id="fig|1310114.3.peg.909"/>
<dbReference type="Proteomes" id="UP000013548">
    <property type="component" value="Chromosome"/>
</dbReference>